<dbReference type="EMBL" id="JBHSZH010000005">
    <property type="protein sequence ID" value="MFC7081571.1"/>
    <property type="molecule type" value="Genomic_DNA"/>
</dbReference>
<name>A0ABD5WM31_9EURY</name>
<dbReference type="GeneID" id="79305134"/>
<dbReference type="RefSeq" id="WP_276280495.1">
    <property type="nucleotide sequence ID" value="NZ_CP119809.1"/>
</dbReference>
<keyword evidence="1" id="KW-1133">Transmembrane helix</keyword>
<comment type="caution">
    <text evidence="2">The sequence shown here is derived from an EMBL/GenBank/DDBJ whole genome shotgun (WGS) entry which is preliminary data.</text>
</comment>
<gene>
    <name evidence="2" type="ORF">ACFQJ6_17130</name>
</gene>
<protein>
    <submittedName>
        <fullName evidence="2">Uncharacterized protein</fullName>
    </submittedName>
</protein>
<reference evidence="2 3" key="1">
    <citation type="journal article" date="2019" name="Int. J. Syst. Evol. Microbiol.">
        <title>The Global Catalogue of Microorganisms (GCM) 10K type strain sequencing project: providing services to taxonomists for standard genome sequencing and annotation.</title>
        <authorList>
            <consortium name="The Broad Institute Genomics Platform"/>
            <consortium name="The Broad Institute Genome Sequencing Center for Infectious Disease"/>
            <person name="Wu L."/>
            <person name="Ma J."/>
        </authorList>
    </citation>
    <scope>NUCLEOTIDE SEQUENCE [LARGE SCALE GENOMIC DNA]</scope>
    <source>
        <strain evidence="2 3">DT72</strain>
    </source>
</reference>
<evidence type="ECO:0000256" key="1">
    <source>
        <dbReference type="SAM" id="Phobius"/>
    </source>
</evidence>
<evidence type="ECO:0000313" key="2">
    <source>
        <dbReference type="EMBL" id="MFC7081571.1"/>
    </source>
</evidence>
<proteinExistence type="predicted"/>
<sequence>MSSETSAESGARWRRALGAWVNHDDPAVRFAALWTVCAALFVAAWYLGYYLLPAGLLRGSSAASALPEYAGSVRAEFLTIFAWNLGVCVLVVAANAFRSVRTPLGYLVVAVHWVRGALVWATGSLAVETGRFAPSLSVALGRSGVYELTAYVAVAVATRGVMVWHQRSGPRWREEFERVRSPRDWTLSRREAAVLLAGLGLLAAANYREAVMISRAVG</sequence>
<feature type="transmembrane region" description="Helical" evidence="1">
    <location>
        <begin position="30"/>
        <end position="52"/>
    </location>
</feature>
<feature type="transmembrane region" description="Helical" evidence="1">
    <location>
        <begin position="104"/>
        <end position="123"/>
    </location>
</feature>
<dbReference type="Proteomes" id="UP001596407">
    <property type="component" value="Unassembled WGS sequence"/>
</dbReference>
<dbReference type="AlphaFoldDB" id="A0ABD5WM31"/>
<evidence type="ECO:0000313" key="3">
    <source>
        <dbReference type="Proteomes" id="UP001596407"/>
    </source>
</evidence>
<keyword evidence="1" id="KW-0812">Transmembrane</keyword>
<accession>A0ABD5WM31</accession>
<keyword evidence="1" id="KW-0472">Membrane</keyword>
<organism evidence="2 3">
    <name type="scientific">Halorussus caseinilyticus</name>
    <dbReference type="NCBI Taxonomy" id="3034025"/>
    <lineage>
        <taxon>Archaea</taxon>
        <taxon>Methanobacteriati</taxon>
        <taxon>Methanobacteriota</taxon>
        <taxon>Stenosarchaea group</taxon>
        <taxon>Halobacteria</taxon>
        <taxon>Halobacteriales</taxon>
        <taxon>Haladaptataceae</taxon>
        <taxon>Halorussus</taxon>
    </lineage>
</organism>
<keyword evidence="3" id="KW-1185">Reference proteome</keyword>
<feature type="transmembrane region" description="Helical" evidence="1">
    <location>
        <begin position="143"/>
        <end position="164"/>
    </location>
</feature>
<feature type="transmembrane region" description="Helical" evidence="1">
    <location>
        <begin position="77"/>
        <end position="97"/>
    </location>
</feature>